<dbReference type="EMBL" id="KI968791">
    <property type="protein sequence ID" value="EUN23254.1"/>
    <property type="molecule type" value="Genomic_DNA"/>
</dbReference>
<gene>
    <name evidence="1" type="ORF">COCVIDRAFT_109219</name>
</gene>
<evidence type="ECO:0000313" key="2">
    <source>
        <dbReference type="Proteomes" id="UP000054337"/>
    </source>
</evidence>
<proteinExistence type="predicted"/>
<keyword evidence="2" id="KW-1185">Reference proteome</keyword>
<dbReference type="AlphaFoldDB" id="W7E812"/>
<reference evidence="1 2" key="1">
    <citation type="journal article" date="2013" name="PLoS Genet.">
        <title>Comparative genome structure, secondary metabolite, and effector coding capacity across Cochliobolus pathogens.</title>
        <authorList>
            <person name="Condon B.J."/>
            <person name="Leng Y."/>
            <person name="Wu D."/>
            <person name="Bushley K.E."/>
            <person name="Ohm R.A."/>
            <person name="Otillar R."/>
            <person name="Martin J."/>
            <person name="Schackwitz W."/>
            <person name="Grimwood J."/>
            <person name="MohdZainudin N."/>
            <person name="Xue C."/>
            <person name="Wang R."/>
            <person name="Manning V.A."/>
            <person name="Dhillon B."/>
            <person name="Tu Z.J."/>
            <person name="Steffenson B.J."/>
            <person name="Salamov A."/>
            <person name="Sun H."/>
            <person name="Lowry S."/>
            <person name="LaButti K."/>
            <person name="Han J."/>
            <person name="Copeland A."/>
            <person name="Lindquist E."/>
            <person name="Barry K."/>
            <person name="Schmutz J."/>
            <person name="Baker S.E."/>
            <person name="Ciuffetti L.M."/>
            <person name="Grigoriev I.V."/>
            <person name="Zhong S."/>
            <person name="Turgeon B.G."/>
        </authorList>
    </citation>
    <scope>NUCLEOTIDE SEQUENCE [LARGE SCALE GENOMIC DNA]</scope>
    <source>
        <strain evidence="1 2">FI3</strain>
    </source>
</reference>
<dbReference type="HOGENOM" id="CLU_2372473_0_0_1"/>
<dbReference type="RefSeq" id="XP_014552835.1">
    <property type="nucleotide sequence ID" value="XM_014697349.1"/>
</dbReference>
<dbReference type="Proteomes" id="UP000054337">
    <property type="component" value="Unassembled WGS sequence"/>
</dbReference>
<dbReference type="GeneID" id="26249548"/>
<organism evidence="1 2">
    <name type="scientific">Bipolaris victoriae (strain FI3)</name>
    <name type="common">Victoria blight of oats agent</name>
    <name type="synonym">Cochliobolus victoriae</name>
    <dbReference type="NCBI Taxonomy" id="930091"/>
    <lineage>
        <taxon>Eukaryota</taxon>
        <taxon>Fungi</taxon>
        <taxon>Dikarya</taxon>
        <taxon>Ascomycota</taxon>
        <taxon>Pezizomycotina</taxon>
        <taxon>Dothideomycetes</taxon>
        <taxon>Pleosporomycetidae</taxon>
        <taxon>Pleosporales</taxon>
        <taxon>Pleosporineae</taxon>
        <taxon>Pleosporaceae</taxon>
        <taxon>Bipolaris</taxon>
    </lineage>
</organism>
<accession>W7E812</accession>
<protein>
    <submittedName>
        <fullName evidence="1">Uncharacterized protein</fullName>
    </submittedName>
</protein>
<name>W7E812_BIPV3</name>
<sequence>MPTNPAEAYAEKLRHERKANPIIINDLDEKVTASRSWRYRPVLKAFIRVKLPECTRIIQVVPFGASAWCKTFRIDAKLENGDLRSYFMKVISFAS</sequence>
<evidence type="ECO:0000313" key="1">
    <source>
        <dbReference type="EMBL" id="EUN23254.1"/>
    </source>
</evidence>